<dbReference type="AlphaFoldDB" id="A0A918VBW5"/>
<dbReference type="PANTHER" id="PTHR23308">
    <property type="entry name" value="NUCLEAR INHIBITOR OF PROTEIN PHOSPHATASE-1"/>
    <property type="match status" value="1"/>
</dbReference>
<sequence length="121" mass="13224">MSFRVGFLTLEPPARPADRPPAGTAFVVVERGPHAGTRFGLDRDVLSVGRGLSSDIRLDDPTVSRRHAEFRRARRDGGEISVVDVGSRNGTYVNQERVDAAVLSDGDEVLIGNVRLLFLRP</sequence>
<dbReference type="SUPFAM" id="SSF49879">
    <property type="entry name" value="SMAD/FHA domain"/>
    <property type="match status" value="1"/>
</dbReference>
<keyword evidence="1" id="KW-0597">Phosphoprotein</keyword>
<comment type="caution">
    <text evidence="3">The sequence shown here is derived from an EMBL/GenBank/DDBJ whole genome shotgun (WGS) entry which is preliminary data.</text>
</comment>
<protein>
    <submittedName>
        <fullName evidence="3">Phosphopeptide-binding protein</fullName>
    </submittedName>
</protein>
<dbReference type="Proteomes" id="UP000623010">
    <property type="component" value="Unassembled WGS sequence"/>
</dbReference>
<name>A0A918VBW5_9ACTN</name>
<dbReference type="InterPro" id="IPR050923">
    <property type="entry name" value="Cell_Proc_Reg/RNA_Proc"/>
</dbReference>
<evidence type="ECO:0000313" key="3">
    <source>
        <dbReference type="EMBL" id="GGZ86954.1"/>
    </source>
</evidence>
<evidence type="ECO:0000313" key="4">
    <source>
        <dbReference type="Proteomes" id="UP000623010"/>
    </source>
</evidence>
<proteinExistence type="predicted"/>
<dbReference type="Pfam" id="PF00498">
    <property type="entry name" value="FHA"/>
    <property type="match status" value="1"/>
</dbReference>
<feature type="domain" description="FHA" evidence="2">
    <location>
        <begin position="46"/>
        <end position="98"/>
    </location>
</feature>
<dbReference type="EMBL" id="BMWH01000008">
    <property type="protein sequence ID" value="GGZ86954.1"/>
    <property type="molecule type" value="Genomic_DNA"/>
</dbReference>
<dbReference type="InterPro" id="IPR000253">
    <property type="entry name" value="FHA_dom"/>
</dbReference>
<organism evidence="3 4">
    <name type="scientific">Streptomyces echinoruber</name>
    <dbReference type="NCBI Taxonomy" id="68898"/>
    <lineage>
        <taxon>Bacteria</taxon>
        <taxon>Bacillati</taxon>
        <taxon>Actinomycetota</taxon>
        <taxon>Actinomycetes</taxon>
        <taxon>Kitasatosporales</taxon>
        <taxon>Streptomycetaceae</taxon>
        <taxon>Streptomyces</taxon>
    </lineage>
</organism>
<gene>
    <name evidence="3" type="ORF">GCM10010389_26600</name>
</gene>
<accession>A0A918VBW5</accession>
<dbReference type="InterPro" id="IPR008984">
    <property type="entry name" value="SMAD_FHA_dom_sf"/>
</dbReference>
<evidence type="ECO:0000259" key="2">
    <source>
        <dbReference type="PROSITE" id="PS50006"/>
    </source>
</evidence>
<dbReference type="Gene3D" id="2.60.200.20">
    <property type="match status" value="1"/>
</dbReference>
<dbReference type="SMART" id="SM00240">
    <property type="entry name" value="FHA"/>
    <property type="match status" value="1"/>
</dbReference>
<keyword evidence="4" id="KW-1185">Reference proteome</keyword>
<dbReference type="RefSeq" id="WP_190057606.1">
    <property type="nucleotide sequence ID" value="NZ_BMWH01000008.1"/>
</dbReference>
<evidence type="ECO:0000256" key="1">
    <source>
        <dbReference type="ARBA" id="ARBA00022553"/>
    </source>
</evidence>
<reference evidence="3" key="1">
    <citation type="journal article" date="2014" name="Int. J. Syst. Evol. Microbiol.">
        <title>Complete genome sequence of Corynebacterium casei LMG S-19264T (=DSM 44701T), isolated from a smear-ripened cheese.</title>
        <authorList>
            <consortium name="US DOE Joint Genome Institute (JGI-PGF)"/>
            <person name="Walter F."/>
            <person name="Albersmeier A."/>
            <person name="Kalinowski J."/>
            <person name="Ruckert C."/>
        </authorList>
    </citation>
    <scope>NUCLEOTIDE SEQUENCE</scope>
    <source>
        <strain evidence="3">JCM 5016</strain>
    </source>
</reference>
<dbReference type="PROSITE" id="PS50006">
    <property type="entry name" value="FHA_DOMAIN"/>
    <property type="match status" value="1"/>
</dbReference>
<reference evidence="3" key="2">
    <citation type="submission" date="2020-09" db="EMBL/GenBank/DDBJ databases">
        <authorList>
            <person name="Sun Q."/>
            <person name="Ohkuma M."/>
        </authorList>
    </citation>
    <scope>NUCLEOTIDE SEQUENCE</scope>
    <source>
        <strain evidence="3">JCM 5016</strain>
    </source>
</reference>